<gene>
    <name evidence="2" type="ORF">AVDCRST_MAG86-4368</name>
</gene>
<organism evidence="2">
    <name type="scientific">uncultured Truepera sp</name>
    <dbReference type="NCBI Taxonomy" id="543023"/>
    <lineage>
        <taxon>Bacteria</taxon>
        <taxon>Thermotogati</taxon>
        <taxon>Deinococcota</taxon>
        <taxon>Deinococci</taxon>
        <taxon>Trueperales</taxon>
        <taxon>Trueperaceae</taxon>
        <taxon>Truepera</taxon>
        <taxon>environmental samples</taxon>
    </lineage>
</organism>
<name>A0A6J4VY03_9DEIN</name>
<dbReference type="Pfam" id="PF14397">
    <property type="entry name" value="ATPgrasp_ST"/>
    <property type="match status" value="1"/>
</dbReference>
<dbReference type="InterPro" id="IPR039523">
    <property type="entry name" value="RimK-rel_E_lig_ATP-grasp"/>
</dbReference>
<proteinExistence type="predicted"/>
<sequence length="309" mass="33999">MWRRGFRASSYTLYDLDSARPGDYIPDSARLDAFFINGNIARRVLNDKLLFGSLLRHHLPIPKTLALIERGRLSAPGQRADVATLLEKQGGVILKPSGGSRGVGVYRLASEDGLTLNGRVTTLGEVQQLVERLDNYLVSEEVRQAAYARAICAETTNTVRVVTLLDPDTAEPFVACAIHRFGTPGTAPVDGFSRGGLSCGCEPDTGTIGPGVRSLKFTGGKLRWYSHHPDTGAPIEGVRIPRWEALRDGLLNAVRAFPFLVYVGWDVVVTDDGFVVIEGNNNTDIDLQMHRGLLNQPRVRRFYAYHKVI</sequence>
<accession>A0A6J4VY03</accession>
<feature type="domain" description="Alpha-L-glutamate ligase-related protein ATP-grasp" evidence="1">
    <location>
        <begin position="37"/>
        <end position="295"/>
    </location>
</feature>
<evidence type="ECO:0000259" key="1">
    <source>
        <dbReference type="Pfam" id="PF14397"/>
    </source>
</evidence>
<dbReference type="SUPFAM" id="SSF56059">
    <property type="entry name" value="Glutathione synthetase ATP-binding domain-like"/>
    <property type="match status" value="1"/>
</dbReference>
<dbReference type="AlphaFoldDB" id="A0A6J4VY03"/>
<protein>
    <recommendedName>
        <fullName evidence="1">Alpha-L-glutamate ligase-related protein ATP-grasp domain-containing protein</fullName>
    </recommendedName>
</protein>
<reference evidence="2" key="1">
    <citation type="submission" date="2020-02" db="EMBL/GenBank/DDBJ databases">
        <authorList>
            <person name="Meier V. D."/>
        </authorList>
    </citation>
    <scope>NUCLEOTIDE SEQUENCE</scope>
    <source>
        <strain evidence="2">AVDCRST_MAG86</strain>
    </source>
</reference>
<dbReference type="EMBL" id="CADCWP010000374">
    <property type="protein sequence ID" value="CAA9589264.1"/>
    <property type="molecule type" value="Genomic_DNA"/>
</dbReference>
<evidence type="ECO:0000313" key="2">
    <source>
        <dbReference type="EMBL" id="CAA9589264.1"/>
    </source>
</evidence>